<dbReference type="GO" id="GO:0005886">
    <property type="term" value="C:plasma membrane"/>
    <property type="evidence" value="ECO:0007669"/>
    <property type="project" value="UniProtKB-SubCell"/>
</dbReference>
<comment type="function">
    <text evidence="10">FliG is one of three proteins (FliG, FliN, FliM) that forms the rotor-mounted switch complex (C ring), located at the base of the basal body. This complex interacts with the CheY and CheZ chemotaxis proteins, in addition to contacting components of the motor that determine the direction of flagellar rotation.</text>
</comment>
<name>A0A553WA29_9SPHN</name>
<keyword evidence="15" id="KW-1185">Reference proteome</keyword>
<dbReference type="InterPro" id="IPR011002">
    <property type="entry name" value="FliG_a-hlx"/>
</dbReference>
<keyword evidence="14" id="KW-0282">Flagellum</keyword>
<dbReference type="AlphaFoldDB" id="A0A553WA29"/>
<evidence type="ECO:0000256" key="5">
    <source>
        <dbReference type="ARBA" id="ARBA00022475"/>
    </source>
</evidence>
<keyword evidence="8" id="KW-0472">Membrane</keyword>
<dbReference type="InterPro" id="IPR028263">
    <property type="entry name" value="FliG_N"/>
</dbReference>
<dbReference type="Proteomes" id="UP000320160">
    <property type="component" value="Unassembled WGS sequence"/>
</dbReference>
<keyword evidence="14" id="KW-0969">Cilium</keyword>
<dbReference type="Pfam" id="PF01706">
    <property type="entry name" value="FliG_C"/>
    <property type="match status" value="1"/>
</dbReference>
<keyword evidence="9" id="KW-0975">Bacterial flagellum</keyword>
<dbReference type="SUPFAM" id="SSF48029">
    <property type="entry name" value="FliG"/>
    <property type="match status" value="2"/>
</dbReference>
<keyword evidence="14" id="KW-0966">Cell projection</keyword>
<evidence type="ECO:0000259" key="13">
    <source>
        <dbReference type="Pfam" id="PF14842"/>
    </source>
</evidence>
<dbReference type="GO" id="GO:0009425">
    <property type="term" value="C:bacterial-type flagellum basal body"/>
    <property type="evidence" value="ECO:0007669"/>
    <property type="project" value="UniProtKB-SubCell"/>
</dbReference>
<dbReference type="PANTHER" id="PTHR30534">
    <property type="entry name" value="FLAGELLAR MOTOR SWITCH PROTEIN FLIG"/>
    <property type="match status" value="1"/>
</dbReference>
<dbReference type="EMBL" id="VKKU01000002">
    <property type="protein sequence ID" value="TSB01539.1"/>
    <property type="molecule type" value="Genomic_DNA"/>
</dbReference>
<keyword evidence="5" id="KW-1003">Cell membrane</keyword>
<feature type="domain" description="Flagellar motor switch protein FliG C-terminal" evidence="11">
    <location>
        <begin position="233"/>
        <end position="339"/>
    </location>
</feature>
<evidence type="ECO:0000256" key="8">
    <source>
        <dbReference type="ARBA" id="ARBA00023136"/>
    </source>
</evidence>
<dbReference type="RefSeq" id="WP_143776757.1">
    <property type="nucleotide sequence ID" value="NZ_OZ260107.1"/>
</dbReference>
<accession>A0A553WA29</accession>
<dbReference type="InterPro" id="IPR000090">
    <property type="entry name" value="Flg_Motor_Flig"/>
</dbReference>
<dbReference type="Gene3D" id="1.10.220.30">
    <property type="match status" value="3"/>
</dbReference>
<evidence type="ECO:0000256" key="7">
    <source>
        <dbReference type="ARBA" id="ARBA00022779"/>
    </source>
</evidence>
<dbReference type="PRINTS" id="PR00954">
    <property type="entry name" value="FLGMOTORFLIG"/>
</dbReference>
<keyword evidence="6" id="KW-0145">Chemotaxis</keyword>
<dbReference type="GO" id="GO:0006935">
    <property type="term" value="P:chemotaxis"/>
    <property type="evidence" value="ECO:0007669"/>
    <property type="project" value="UniProtKB-KW"/>
</dbReference>
<evidence type="ECO:0000256" key="10">
    <source>
        <dbReference type="ARBA" id="ARBA00025598"/>
    </source>
</evidence>
<sequence length="347" mass="36962">MDEDLDFPDTASATPAPPAISGELSAAILMMLLEDDDATAILQHLAPDEVKALGKGMFEASSANENDVERALETFVSSNRDLSALAVGAPVRIREMMHKALGNVRAGNILSEIEPQSSAPSLDILRWMDVASISELVASEHPQVAAVILSVLTPEVSAQAIAALDEPTQTDLLFRSANLSSISADAIEDLEAILINYTSRKAHAPDVSLGGRNEAARIVKNLPRPTAEKLLRALRKKDRLLADAIEEEMFVFDDLAALDAKTLGTILRNVDSDQIALAVKGASELLGEKMLSTLSARAAQTIRDDIADMGQVKRTDVEAAQKAVIAVARQMAASGEIQMGGKGDDYV</sequence>
<dbReference type="Pfam" id="PF14842">
    <property type="entry name" value="FliG_N"/>
    <property type="match status" value="1"/>
</dbReference>
<gene>
    <name evidence="14" type="ORF">FOM92_10140</name>
</gene>
<feature type="domain" description="Flagellar motor switch protein FliG middle" evidence="12">
    <location>
        <begin position="132"/>
        <end position="195"/>
    </location>
</feature>
<evidence type="ECO:0000259" key="12">
    <source>
        <dbReference type="Pfam" id="PF14841"/>
    </source>
</evidence>
<dbReference type="GO" id="GO:0071973">
    <property type="term" value="P:bacterial-type flagellum-dependent cell motility"/>
    <property type="evidence" value="ECO:0007669"/>
    <property type="project" value="InterPro"/>
</dbReference>
<dbReference type="PANTHER" id="PTHR30534:SF0">
    <property type="entry name" value="FLAGELLAR MOTOR SWITCH PROTEIN FLIG"/>
    <property type="match status" value="1"/>
</dbReference>
<evidence type="ECO:0000256" key="1">
    <source>
        <dbReference type="ARBA" id="ARBA00004117"/>
    </source>
</evidence>
<feature type="domain" description="Flagellar motor switch protein FliG N-terminal" evidence="13">
    <location>
        <begin position="21"/>
        <end position="117"/>
    </location>
</feature>
<proteinExistence type="inferred from homology"/>
<comment type="subcellular location">
    <subcellularLocation>
        <location evidence="1">Bacterial flagellum basal body</location>
    </subcellularLocation>
    <subcellularLocation>
        <location evidence="2">Cell membrane</location>
        <topology evidence="2">Peripheral membrane protein</topology>
        <orientation evidence="2">Cytoplasmic side</orientation>
    </subcellularLocation>
</comment>
<reference evidence="14 15" key="1">
    <citation type="submission" date="2019-07" db="EMBL/GenBank/DDBJ databases">
        <authorList>
            <person name="Park M."/>
        </authorList>
    </citation>
    <scope>NUCLEOTIDE SEQUENCE [LARGE SCALE GENOMIC DNA]</scope>
    <source>
        <strain evidence="14 15">KCTC32445</strain>
    </source>
</reference>
<evidence type="ECO:0000256" key="6">
    <source>
        <dbReference type="ARBA" id="ARBA00022500"/>
    </source>
</evidence>
<evidence type="ECO:0000256" key="4">
    <source>
        <dbReference type="ARBA" id="ARBA00021870"/>
    </source>
</evidence>
<dbReference type="OrthoDB" id="9780302at2"/>
<evidence type="ECO:0000256" key="3">
    <source>
        <dbReference type="ARBA" id="ARBA00010299"/>
    </source>
</evidence>
<evidence type="ECO:0000256" key="2">
    <source>
        <dbReference type="ARBA" id="ARBA00004413"/>
    </source>
</evidence>
<dbReference type="InterPro" id="IPR023087">
    <property type="entry name" value="Flg_Motor_Flig_C"/>
</dbReference>
<evidence type="ECO:0000259" key="11">
    <source>
        <dbReference type="Pfam" id="PF01706"/>
    </source>
</evidence>
<evidence type="ECO:0000256" key="9">
    <source>
        <dbReference type="ARBA" id="ARBA00023143"/>
    </source>
</evidence>
<dbReference type="InterPro" id="IPR032779">
    <property type="entry name" value="FliG_M"/>
</dbReference>
<dbReference type="GO" id="GO:0003774">
    <property type="term" value="F:cytoskeletal motor activity"/>
    <property type="evidence" value="ECO:0007669"/>
    <property type="project" value="InterPro"/>
</dbReference>
<comment type="similarity">
    <text evidence="3">Belongs to the FliG family.</text>
</comment>
<evidence type="ECO:0000313" key="14">
    <source>
        <dbReference type="EMBL" id="TSB01539.1"/>
    </source>
</evidence>
<organism evidence="14 15">
    <name type="scientific">Sphingorhabdus contaminans</name>
    <dbReference type="NCBI Taxonomy" id="1343899"/>
    <lineage>
        <taxon>Bacteria</taxon>
        <taxon>Pseudomonadati</taxon>
        <taxon>Pseudomonadota</taxon>
        <taxon>Alphaproteobacteria</taxon>
        <taxon>Sphingomonadales</taxon>
        <taxon>Sphingomonadaceae</taxon>
        <taxon>Sphingorhabdus</taxon>
    </lineage>
</organism>
<keyword evidence="7" id="KW-0283">Flagellar rotation</keyword>
<dbReference type="Pfam" id="PF14841">
    <property type="entry name" value="FliG_M"/>
    <property type="match status" value="1"/>
</dbReference>
<evidence type="ECO:0000313" key="15">
    <source>
        <dbReference type="Proteomes" id="UP000320160"/>
    </source>
</evidence>
<protein>
    <recommendedName>
        <fullName evidence="4">Flagellar motor switch protein FliG</fullName>
    </recommendedName>
</protein>
<comment type="caution">
    <text evidence="14">The sequence shown here is derived from an EMBL/GenBank/DDBJ whole genome shotgun (WGS) entry which is preliminary data.</text>
</comment>